<dbReference type="InterPro" id="IPR025285">
    <property type="entry name" value="DUF4145"/>
</dbReference>
<accession>A0A2D1QHF5</accession>
<feature type="domain" description="DUF4145" evidence="1">
    <location>
        <begin position="106"/>
        <end position="183"/>
    </location>
</feature>
<dbReference type="OrthoDB" id="9808624at2"/>
<dbReference type="AlphaFoldDB" id="A0A2D1QHF5"/>
<sequence length="222" mass="24505">MSKVDGVPGYRKESFNCPRCGAFAGMKWNDLLLNSNEYASVSFSFCSACKDPSIWITDEGGSRHGLAPGMPMEGHLGSRIKLIFPSEGTAPKAEEDMPEEIKADYEEARLVFSHSPRAAAALLRLCVQKLCEELLGKPGKIHDQIGELVELGLPSRLLKAFDTIRIFGNESVHPGTVNLNDSPEVALSLFTLLNMAVRHCITEEKELEAIRALTPEHKRRNI</sequence>
<proteinExistence type="predicted"/>
<dbReference type="EMBL" id="CP022426">
    <property type="protein sequence ID" value="ATP09686.1"/>
    <property type="molecule type" value="Genomic_DNA"/>
</dbReference>
<dbReference type="Pfam" id="PF13643">
    <property type="entry name" value="DUF4145"/>
    <property type="match status" value="1"/>
</dbReference>
<gene>
    <name evidence="2" type="ORF">Asalp_25420</name>
</gene>
<evidence type="ECO:0000259" key="1">
    <source>
        <dbReference type="Pfam" id="PF13643"/>
    </source>
</evidence>
<dbReference type="RefSeq" id="WP_080937879.1">
    <property type="nucleotide sequence ID" value="NZ_ARYZ02000010.1"/>
</dbReference>
<protein>
    <submittedName>
        <fullName evidence="2">DUF4145 domain protein</fullName>
    </submittedName>
</protein>
<evidence type="ECO:0000313" key="3">
    <source>
        <dbReference type="Proteomes" id="UP000222916"/>
    </source>
</evidence>
<organism evidence="2 3">
    <name type="scientific">Aeromonas salmonicida subsp. pectinolytica 34mel</name>
    <dbReference type="NCBI Taxonomy" id="1324960"/>
    <lineage>
        <taxon>Bacteria</taxon>
        <taxon>Pseudomonadati</taxon>
        <taxon>Pseudomonadota</taxon>
        <taxon>Gammaproteobacteria</taxon>
        <taxon>Aeromonadales</taxon>
        <taxon>Aeromonadaceae</taxon>
        <taxon>Aeromonas</taxon>
    </lineage>
</organism>
<name>A0A2D1QHF5_AERSA</name>
<evidence type="ECO:0000313" key="2">
    <source>
        <dbReference type="EMBL" id="ATP09686.1"/>
    </source>
</evidence>
<reference evidence="3" key="1">
    <citation type="journal article" date="2018" name="BMC Genomics">
        <title>The complete and fully assembled genome sequence of Aeromonas salmonicida subsp. pectinolytica and its comparative analysis with other Aeromonas species: investigation of the mobilome in environmental and pathogenic strains.</title>
        <authorList>
            <person name="Pfeiffer F."/>
            <person name="Zamora-Lagos M.A."/>
            <person name="Blettinger M."/>
            <person name="Yeroslaviz A."/>
            <person name="Dahl A."/>
            <person name="Gruber S."/>
            <person name="Habermann B.H."/>
        </authorList>
    </citation>
    <scope>NUCLEOTIDE SEQUENCE [LARGE SCALE GENOMIC DNA]</scope>
    <source>
        <strain evidence="3">34mel</strain>
    </source>
</reference>
<dbReference type="Proteomes" id="UP000222916">
    <property type="component" value="Chromosome"/>
</dbReference>